<dbReference type="EMBL" id="GG662299">
    <property type="protein sequence ID" value="EAS06308.2"/>
    <property type="molecule type" value="Genomic_DNA"/>
</dbReference>
<name>I7LXW2_TETTS</name>
<keyword evidence="3" id="KW-1185">Reference proteome</keyword>
<accession>I7LXW2</accession>
<sequence>MKVRMIIYHLFIAGLVQNQQITGSTPQTCAKNFNCSDSDCGMAGVINNWVFNPSIEQCQVIDCSQLNNYNSQVSDQSCASCNTSGTPSSNSNTQGNIYSNLQKNSCVSVNCLELQNSSQMTSAYCEICAGINSTVNSDKKTCTSVASIDNKIIIFLPFILLLSILI</sequence>
<evidence type="ECO:0000313" key="3">
    <source>
        <dbReference type="Proteomes" id="UP000009168"/>
    </source>
</evidence>
<dbReference type="KEGG" id="tet:TTHERM_00329880"/>
<evidence type="ECO:0000313" key="2">
    <source>
        <dbReference type="EMBL" id="EAS06308.2"/>
    </source>
</evidence>
<feature type="signal peptide" evidence="1">
    <location>
        <begin position="1"/>
        <end position="18"/>
    </location>
</feature>
<dbReference type="InParanoid" id="I7LXW2"/>
<feature type="chain" id="PRO_5003711955" evidence="1">
    <location>
        <begin position="19"/>
        <end position="166"/>
    </location>
</feature>
<gene>
    <name evidence="2" type="ORF">TTHERM_00329880</name>
</gene>
<keyword evidence="1" id="KW-0732">Signal</keyword>
<protein>
    <submittedName>
        <fullName evidence="2">Cell surface immobilization antigen</fullName>
    </submittedName>
</protein>
<dbReference type="GeneID" id="7836728"/>
<dbReference type="RefSeq" id="XP_001026553.2">
    <property type="nucleotide sequence ID" value="XM_001026553.2"/>
</dbReference>
<dbReference type="AlphaFoldDB" id="I7LXW2"/>
<dbReference type="InterPro" id="IPR009670">
    <property type="entry name" value="SerH"/>
</dbReference>
<dbReference type="Proteomes" id="UP000009168">
    <property type="component" value="Unassembled WGS sequence"/>
</dbReference>
<proteinExistence type="predicted"/>
<dbReference type="Pfam" id="PF06873">
    <property type="entry name" value="SerH"/>
    <property type="match status" value="1"/>
</dbReference>
<evidence type="ECO:0000256" key="1">
    <source>
        <dbReference type="SAM" id="SignalP"/>
    </source>
</evidence>
<organism evidence="2 3">
    <name type="scientific">Tetrahymena thermophila (strain SB210)</name>
    <dbReference type="NCBI Taxonomy" id="312017"/>
    <lineage>
        <taxon>Eukaryota</taxon>
        <taxon>Sar</taxon>
        <taxon>Alveolata</taxon>
        <taxon>Ciliophora</taxon>
        <taxon>Intramacronucleata</taxon>
        <taxon>Oligohymenophorea</taxon>
        <taxon>Hymenostomatida</taxon>
        <taxon>Tetrahymenina</taxon>
        <taxon>Tetrahymenidae</taxon>
        <taxon>Tetrahymena</taxon>
    </lineage>
</organism>
<reference evidence="3" key="1">
    <citation type="journal article" date="2006" name="PLoS Biol.">
        <title>Macronuclear genome sequence of the ciliate Tetrahymena thermophila, a model eukaryote.</title>
        <authorList>
            <person name="Eisen J.A."/>
            <person name="Coyne R.S."/>
            <person name="Wu M."/>
            <person name="Wu D."/>
            <person name="Thiagarajan M."/>
            <person name="Wortman J.R."/>
            <person name="Badger J.H."/>
            <person name="Ren Q."/>
            <person name="Amedeo P."/>
            <person name="Jones K.M."/>
            <person name="Tallon L.J."/>
            <person name="Delcher A.L."/>
            <person name="Salzberg S.L."/>
            <person name="Silva J.C."/>
            <person name="Haas B.J."/>
            <person name="Majoros W.H."/>
            <person name="Farzad M."/>
            <person name="Carlton J.M."/>
            <person name="Smith R.K. Jr."/>
            <person name="Garg J."/>
            <person name="Pearlman R.E."/>
            <person name="Karrer K.M."/>
            <person name="Sun L."/>
            <person name="Manning G."/>
            <person name="Elde N.C."/>
            <person name="Turkewitz A.P."/>
            <person name="Asai D.J."/>
            <person name="Wilkes D.E."/>
            <person name="Wang Y."/>
            <person name="Cai H."/>
            <person name="Collins K."/>
            <person name="Stewart B.A."/>
            <person name="Lee S.R."/>
            <person name="Wilamowska K."/>
            <person name="Weinberg Z."/>
            <person name="Ruzzo W.L."/>
            <person name="Wloga D."/>
            <person name="Gaertig J."/>
            <person name="Frankel J."/>
            <person name="Tsao C.-C."/>
            <person name="Gorovsky M.A."/>
            <person name="Keeling P.J."/>
            <person name="Waller R.F."/>
            <person name="Patron N.J."/>
            <person name="Cherry J.M."/>
            <person name="Stover N.A."/>
            <person name="Krieger C.J."/>
            <person name="del Toro C."/>
            <person name="Ryder H.F."/>
            <person name="Williamson S.C."/>
            <person name="Barbeau R.A."/>
            <person name="Hamilton E.P."/>
            <person name="Orias E."/>
        </authorList>
    </citation>
    <scope>NUCLEOTIDE SEQUENCE [LARGE SCALE GENOMIC DNA]</scope>
    <source>
        <strain evidence="3">SB210</strain>
    </source>
</reference>